<dbReference type="AlphaFoldDB" id="A0A9J6F9B2"/>
<name>A0A9J6F9B2_HAELO</name>
<dbReference type="EMBL" id="JABSTR010000001">
    <property type="protein sequence ID" value="KAH9362822.1"/>
    <property type="molecule type" value="Genomic_DNA"/>
</dbReference>
<feature type="region of interest" description="Disordered" evidence="1">
    <location>
        <begin position="110"/>
        <end position="130"/>
    </location>
</feature>
<evidence type="ECO:0000313" key="2">
    <source>
        <dbReference type="EMBL" id="KAH9362822.1"/>
    </source>
</evidence>
<proteinExistence type="predicted"/>
<evidence type="ECO:0000256" key="1">
    <source>
        <dbReference type="SAM" id="MobiDB-lite"/>
    </source>
</evidence>
<protein>
    <submittedName>
        <fullName evidence="2">Uncharacterized protein</fullName>
    </submittedName>
</protein>
<dbReference type="Proteomes" id="UP000821853">
    <property type="component" value="Chromosome 1"/>
</dbReference>
<keyword evidence="3" id="KW-1185">Reference proteome</keyword>
<organism evidence="2 3">
    <name type="scientific">Haemaphysalis longicornis</name>
    <name type="common">Bush tick</name>
    <dbReference type="NCBI Taxonomy" id="44386"/>
    <lineage>
        <taxon>Eukaryota</taxon>
        <taxon>Metazoa</taxon>
        <taxon>Ecdysozoa</taxon>
        <taxon>Arthropoda</taxon>
        <taxon>Chelicerata</taxon>
        <taxon>Arachnida</taxon>
        <taxon>Acari</taxon>
        <taxon>Parasitiformes</taxon>
        <taxon>Ixodida</taxon>
        <taxon>Ixodoidea</taxon>
        <taxon>Ixodidae</taxon>
        <taxon>Haemaphysalinae</taxon>
        <taxon>Haemaphysalis</taxon>
    </lineage>
</organism>
<gene>
    <name evidence="2" type="ORF">HPB48_015215</name>
</gene>
<reference evidence="2 3" key="1">
    <citation type="journal article" date="2020" name="Cell">
        <title>Large-Scale Comparative Analyses of Tick Genomes Elucidate Their Genetic Diversity and Vector Capacities.</title>
        <authorList>
            <consortium name="Tick Genome and Microbiome Consortium (TIGMIC)"/>
            <person name="Jia N."/>
            <person name="Wang J."/>
            <person name="Shi W."/>
            <person name="Du L."/>
            <person name="Sun Y."/>
            <person name="Zhan W."/>
            <person name="Jiang J.F."/>
            <person name="Wang Q."/>
            <person name="Zhang B."/>
            <person name="Ji P."/>
            <person name="Bell-Sakyi L."/>
            <person name="Cui X.M."/>
            <person name="Yuan T.T."/>
            <person name="Jiang B.G."/>
            <person name="Yang W.F."/>
            <person name="Lam T.T."/>
            <person name="Chang Q.C."/>
            <person name="Ding S.J."/>
            <person name="Wang X.J."/>
            <person name="Zhu J.G."/>
            <person name="Ruan X.D."/>
            <person name="Zhao L."/>
            <person name="Wei J.T."/>
            <person name="Ye R.Z."/>
            <person name="Que T.C."/>
            <person name="Du C.H."/>
            <person name="Zhou Y.H."/>
            <person name="Cheng J.X."/>
            <person name="Dai P.F."/>
            <person name="Guo W.B."/>
            <person name="Han X.H."/>
            <person name="Huang E.J."/>
            <person name="Li L.F."/>
            <person name="Wei W."/>
            <person name="Gao Y.C."/>
            <person name="Liu J.Z."/>
            <person name="Shao H.Z."/>
            <person name="Wang X."/>
            <person name="Wang C.C."/>
            <person name="Yang T.C."/>
            <person name="Huo Q.B."/>
            <person name="Li W."/>
            <person name="Chen H.Y."/>
            <person name="Chen S.E."/>
            <person name="Zhou L.G."/>
            <person name="Ni X.B."/>
            <person name="Tian J.H."/>
            <person name="Sheng Y."/>
            <person name="Liu T."/>
            <person name="Pan Y.S."/>
            <person name="Xia L.Y."/>
            <person name="Li J."/>
            <person name="Zhao F."/>
            <person name="Cao W.C."/>
        </authorList>
    </citation>
    <scope>NUCLEOTIDE SEQUENCE [LARGE SCALE GENOMIC DNA]</scope>
    <source>
        <strain evidence="2">HaeL-2018</strain>
    </source>
</reference>
<sequence>MPASRAIQVDRALLSRAVSERAPGCPSLISCIYLPLTDRRATLAAPLAGQRGRENVQLGSQLRRRRPKGPARSYRVTGRLKTAQESADTVPLCSRLDHAVPRLEALGAGTSACSGDERPQASWQTKADDAPAKRLRSGWRPGRREAPVQELNQFWPGRHSAAPSAAFCSPRDQQCARMPCGEPSFRAARPTKPANPG</sequence>
<accession>A0A9J6F9B2</accession>
<comment type="caution">
    <text evidence="2">The sequence shown here is derived from an EMBL/GenBank/DDBJ whole genome shotgun (WGS) entry which is preliminary data.</text>
</comment>
<dbReference type="VEuPathDB" id="VectorBase:HLOH_057717"/>
<evidence type="ECO:0000313" key="3">
    <source>
        <dbReference type="Proteomes" id="UP000821853"/>
    </source>
</evidence>